<dbReference type="GO" id="GO:0000124">
    <property type="term" value="C:SAGA complex"/>
    <property type="evidence" value="ECO:0007669"/>
    <property type="project" value="InterPro"/>
</dbReference>
<feature type="region of interest" description="Disordered" evidence="1">
    <location>
        <begin position="843"/>
        <end position="873"/>
    </location>
</feature>
<feature type="compositionally biased region" description="Basic and acidic residues" evidence="1">
    <location>
        <begin position="1026"/>
        <end position="1050"/>
    </location>
</feature>
<feature type="region of interest" description="Disordered" evidence="1">
    <location>
        <begin position="1257"/>
        <end position="1278"/>
    </location>
</feature>
<feature type="region of interest" description="Disordered" evidence="1">
    <location>
        <begin position="52"/>
        <end position="97"/>
    </location>
</feature>
<feature type="region of interest" description="Disordered" evidence="1">
    <location>
        <begin position="162"/>
        <end position="182"/>
    </location>
</feature>
<feature type="region of interest" description="Disordered" evidence="1">
    <location>
        <begin position="732"/>
        <end position="801"/>
    </location>
</feature>
<keyword evidence="2" id="KW-1133">Transmembrane helix</keyword>
<dbReference type="GeneID" id="63793005"/>
<feature type="transmembrane region" description="Helical" evidence="2">
    <location>
        <begin position="25"/>
        <end position="48"/>
    </location>
</feature>
<dbReference type="InterPro" id="IPR046468">
    <property type="entry name" value="Spt20-like_SEP"/>
</dbReference>
<feature type="compositionally biased region" description="Polar residues" evidence="1">
    <location>
        <begin position="745"/>
        <end position="757"/>
    </location>
</feature>
<dbReference type="PANTHER" id="PTHR13526:SF8">
    <property type="entry name" value="TRANSCRIPTION FACTOR SPT20 HOMOLOG"/>
    <property type="match status" value="1"/>
</dbReference>
<dbReference type="OrthoDB" id="1932706at2759"/>
<protein>
    <recommendedName>
        <fullName evidence="3">Spt20-like SEP domain-containing protein</fullName>
    </recommendedName>
</protein>
<feature type="region of interest" description="Disordered" evidence="1">
    <location>
        <begin position="535"/>
        <end position="631"/>
    </location>
</feature>
<feature type="region of interest" description="Disordered" evidence="1">
    <location>
        <begin position="1114"/>
        <end position="1165"/>
    </location>
</feature>
<feature type="compositionally biased region" description="Basic and acidic residues" evidence="1">
    <location>
        <begin position="1002"/>
        <end position="1020"/>
    </location>
</feature>
<dbReference type="InterPro" id="IPR021950">
    <property type="entry name" value="Spt20"/>
</dbReference>
<comment type="caution">
    <text evidence="4">The sequence shown here is derived from an EMBL/GenBank/DDBJ whole genome shotgun (WGS) entry which is preliminary data.</text>
</comment>
<proteinExistence type="predicted"/>
<feature type="compositionally biased region" description="Polar residues" evidence="1">
    <location>
        <begin position="1145"/>
        <end position="1163"/>
    </location>
</feature>
<feature type="compositionally biased region" description="Polar residues" evidence="1">
    <location>
        <begin position="1072"/>
        <end position="1097"/>
    </location>
</feature>
<evidence type="ECO:0000313" key="4">
    <source>
        <dbReference type="EMBL" id="RAO67777.1"/>
    </source>
</evidence>
<feature type="region of interest" description="Disordered" evidence="1">
    <location>
        <begin position="1299"/>
        <end position="1329"/>
    </location>
</feature>
<dbReference type="RefSeq" id="XP_040732293.1">
    <property type="nucleotide sequence ID" value="XM_040876083.1"/>
</dbReference>
<feature type="compositionally biased region" description="Polar residues" evidence="1">
    <location>
        <begin position="792"/>
        <end position="801"/>
    </location>
</feature>
<sequence length="1440" mass="158401">MSYPQDRRRRAPNGMGFSSTGRRTFMGYWIPLAVTVGIATISVAAWIWSERQENEDDDEGRDYPDDFNQPPPPSGYEGGPPGADFARSTGTDGRQDDGSVIARMQGALRRTPSPQQLFDGASRRVAAGVAAAGAMVGGALSSITEERGDFEDHSRWSEEADLRARGGADVTPHGGPSTSTKAKKTVALVVSSVAPSDDPEDITLSEHASILSHLPSHVDISVARVIVLIYAPKLKHTIGIQTSTRPTPSVDSSFSNIAPEEAAGAPGISGNDLTSLEPRSATDELESAGRLFKTLYTQAQALVDKDTMIMPYSTPNGHLHILRHLSPDIVYMQESLAGPEGDSVKKLADWVRHVVVVVGDEGGRGGLIDSEDEHSALGGERREKWWQKEGVTGIGKHIDIVDSLKAGDDWRRRVSEEHHLPGRRDNRQSEPLSKPAISTTACLTDCGCLKSVCSPAVLTLSSSLGDVYLFLNLTSLALSVTHPIITPVPHMSRASVEASIFGAWGLSSTSEVVTLWGNSVPGLYLRPPIMATAISKPASQPPKMKRPPPSFTQTGMVNGIKQSPSASSSPALASKRLPGAHQPPAVNGIATPTTNGALNRPLNRPRKDIQKPADTSTSRPQRATTRNFVAESDRRVAKIPPEPFVKTTSYILKKYSKSSPSLILHLHPTHFRFDQQDGSFPYNSEMKVIIEHIRSQTVPHDMLEELLRAGVKFYEGCLIVKVVDHKSVSAQTNKTTVKSTDEKNTPFSIHNYNQHVTPSPYVPYPKQNQIKSEVNDLSTSDSPEKKPDAESADSTKPMETTTADITRDAEKQAEHKPKVFTTVLHPTPLSLQAELTYLSTTPHPHANLNPGANKKQPLSTQPQTKIPTGQPPVKRQKMLVDPEDLPKFEATLIRAVAPPIYLEPVDNFESAQELLKLMESPLHCARPPSPKRRKRTVAELAADEALAAEEERFMLIMDERLEPATSGAAAGAKIAVDDTAGAVPFEPRFSRFKTIENIRMQHEEKAKREHEKKLQQEQAKRQQQAEAERERRRLLEQRQAEENAKEERRQQLAAQQAHAQLAAQQQQRLANGLTQVSQGQMSSPVVRNQTPHATSSPVVGTGMGTQGGVSMSMTASAQGAGSPPRPPSTMQHAHPGVMGHPMAPSRSQQGQSRNGTPQMTQGTPAMANATPIMRNVTPTQRMAHGSPPNTTMTQTPVMGNAMMGTPQMAGMGIQMTPQQQQMLLQQRQQVMMAQQQGLTPQQFAQLQAQQNIQNHQHQQQLLNQQQQAQQNQMGQQHQLQQMQSQQAYQAHLIRNQMAQMQMAQQKQNQQQQGGMQMSPQQQQQQQQQMLIAAAQANANANQGQVPQNPTQARYQQMFKQRLQLMRADMQKRLQSQYGTPQQYPPPVAQQYYAGLENNARAWVQDVMRRENLQQQQQRQAALLQQHQQQQQQMMANGMGK</sequence>
<feature type="region of interest" description="Disordered" evidence="1">
    <location>
        <begin position="1002"/>
        <end position="1100"/>
    </location>
</feature>
<reference evidence="4 5" key="1">
    <citation type="journal article" date="2017" name="Biotechnol. Biofuels">
        <title>Differential beta-glucosidase expression as a function of carbon source availability in Talaromyces amestolkiae: a genomic and proteomic approach.</title>
        <authorList>
            <person name="de Eugenio L.I."/>
            <person name="Mendez-Liter J.A."/>
            <person name="Nieto-Dominguez M."/>
            <person name="Alonso L."/>
            <person name="Gil-Munoz J."/>
            <person name="Barriuso J."/>
            <person name="Prieto A."/>
            <person name="Martinez M.J."/>
        </authorList>
    </citation>
    <scope>NUCLEOTIDE SEQUENCE [LARGE SCALE GENOMIC DNA]</scope>
    <source>
        <strain evidence="4 5">CIB</strain>
    </source>
</reference>
<gene>
    <name evidence="4" type="ORF">BHQ10_003789</name>
</gene>
<feature type="compositionally biased region" description="Low complexity" evidence="1">
    <location>
        <begin position="563"/>
        <end position="574"/>
    </location>
</feature>
<feature type="compositionally biased region" description="Polar residues" evidence="1">
    <location>
        <begin position="551"/>
        <end position="562"/>
    </location>
</feature>
<keyword evidence="2" id="KW-0812">Transmembrane</keyword>
<feature type="compositionally biased region" description="Polar residues" evidence="1">
    <location>
        <begin position="856"/>
        <end position="867"/>
    </location>
</feature>
<evidence type="ECO:0000256" key="1">
    <source>
        <dbReference type="SAM" id="MobiDB-lite"/>
    </source>
</evidence>
<dbReference type="STRING" id="1196081.A0A364KW38"/>
<evidence type="ECO:0000259" key="3">
    <source>
        <dbReference type="Pfam" id="PF12090"/>
    </source>
</evidence>
<feature type="compositionally biased region" description="Low complexity" evidence="1">
    <location>
        <begin position="1051"/>
        <end position="1070"/>
    </location>
</feature>
<dbReference type="Pfam" id="PF12090">
    <property type="entry name" value="Spt20_SEP"/>
    <property type="match status" value="1"/>
</dbReference>
<dbReference type="Proteomes" id="UP000249363">
    <property type="component" value="Unassembled WGS sequence"/>
</dbReference>
<feature type="domain" description="Spt20-like SEP" evidence="3">
    <location>
        <begin position="657"/>
        <end position="916"/>
    </location>
</feature>
<feature type="compositionally biased region" description="Polar residues" evidence="1">
    <location>
        <begin position="766"/>
        <end position="781"/>
    </location>
</feature>
<name>A0A364KW38_TALAM</name>
<keyword evidence="2" id="KW-0472">Membrane</keyword>
<feature type="region of interest" description="Disordered" evidence="1">
    <location>
        <begin position="260"/>
        <end position="281"/>
    </location>
</feature>
<organism evidence="4 5">
    <name type="scientific">Talaromyces amestolkiae</name>
    <dbReference type="NCBI Taxonomy" id="1196081"/>
    <lineage>
        <taxon>Eukaryota</taxon>
        <taxon>Fungi</taxon>
        <taxon>Dikarya</taxon>
        <taxon>Ascomycota</taxon>
        <taxon>Pezizomycotina</taxon>
        <taxon>Eurotiomycetes</taxon>
        <taxon>Eurotiomycetidae</taxon>
        <taxon>Eurotiales</taxon>
        <taxon>Trichocomaceae</taxon>
        <taxon>Talaromyces</taxon>
        <taxon>Talaromyces sect. Talaromyces</taxon>
    </lineage>
</organism>
<dbReference type="PANTHER" id="PTHR13526">
    <property type="entry name" value="TRANSCRIPTION FACTOR SPT20 HOMOLOG"/>
    <property type="match status" value="1"/>
</dbReference>
<keyword evidence="5" id="KW-1185">Reference proteome</keyword>
<feature type="compositionally biased region" description="Polar residues" evidence="1">
    <location>
        <begin position="613"/>
        <end position="627"/>
    </location>
</feature>
<evidence type="ECO:0000313" key="5">
    <source>
        <dbReference type="Proteomes" id="UP000249363"/>
    </source>
</evidence>
<accession>A0A364KW38</accession>
<evidence type="ECO:0000256" key="2">
    <source>
        <dbReference type="SAM" id="Phobius"/>
    </source>
</evidence>
<dbReference type="GO" id="GO:0003712">
    <property type="term" value="F:transcription coregulator activity"/>
    <property type="evidence" value="ECO:0007669"/>
    <property type="project" value="InterPro"/>
</dbReference>
<dbReference type="GO" id="GO:0006357">
    <property type="term" value="P:regulation of transcription by RNA polymerase II"/>
    <property type="evidence" value="ECO:0007669"/>
    <property type="project" value="TreeGrafter"/>
</dbReference>
<dbReference type="EMBL" id="MIKG01000006">
    <property type="protein sequence ID" value="RAO67777.1"/>
    <property type="molecule type" value="Genomic_DNA"/>
</dbReference>